<dbReference type="InterPro" id="IPR023385">
    <property type="entry name" value="YopX-like_C"/>
</dbReference>
<gene>
    <name evidence="2" type="ORF">LM010_10215</name>
</gene>
<evidence type="ECO:0000259" key="1">
    <source>
        <dbReference type="Pfam" id="PF09643"/>
    </source>
</evidence>
<dbReference type="NCBIfam" id="TIGR01671">
    <property type="entry name" value="phage_TIGR01671"/>
    <property type="match status" value="1"/>
</dbReference>
<dbReference type="AlphaFoldDB" id="A0A5P8JRN5"/>
<reference evidence="2 3" key="1">
    <citation type="submission" date="2019-10" db="EMBL/GenBank/DDBJ databases">
        <title>Genome sequencing of Lactobacillus manihotivorans.</title>
        <authorList>
            <person name="Kim K."/>
        </authorList>
    </citation>
    <scope>NUCLEOTIDE SEQUENCE [LARGE SCALE GENOMIC DNA]</scope>
    <source>
        <strain evidence="2 3">LM010</strain>
    </source>
</reference>
<protein>
    <recommendedName>
        <fullName evidence="1">YopX protein domain-containing protein</fullName>
    </recommendedName>
</protein>
<dbReference type="InterPro" id="IPR019096">
    <property type="entry name" value="YopX_protein"/>
</dbReference>
<feature type="domain" description="YopX protein" evidence="1">
    <location>
        <begin position="5"/>
        <end position="159"/>
    </location>
</feature>
<dbReference type="Pfam" id="PF09643">
    <property type="entry name" value="YopX"/>
    <property type="match status" value="1"/>
</dbReference>
<dbReference type="RefSeq" id="WP_054717083.1">
    <property type="nucleotide sequence ID" value="NZ_CP045068.1"/>
</dbReference>
<accession>A0A5P8JRN5</accession>
<proteinExistence type="predicted"/>
<dbReference type="Proteomes" id="UP000388452">
    <property type="component" value="Chromosome"/>
</dbReference>
<dbReference type="InterPro" id="IPR010024">
    <property type="entry name" value="CHP16711"/>
</dbReference>
<dbReference type="EMBL" id="CP045068">
    <property type="protein sequence ID" value="QFQ91773.1"/>
    <property type="molecule type" value="Genomic_DNA"/>
</dbReference>
<evidence type="ECO:0000313" key="3">
    <source>
        <dbReference type="Proteomes" id="UP000388452"/>
    </source>
</evidence>
<evidence type="ECO:0000313" key="2">
    <source>
        <dbReference type="EMBL" id="QFQ91773.1"/>
    </source>
</evidence>
<dbReference type="SUPFAM" id="SSF159006">
    <property type="entry name" value="YopX-like"/>
    <property type="match status" value="1"/>
</dbReference>
<name>A0A5P8JRN5_9LACO</name>
<sequence length="160" mass="18088">MREIKFRAWDKETECYLYGIQDAYDTLSGHVKYDDGENACYDEDCFGGFLDNDRYVVEQFTGLKDKNGREIYEGDVLDCINGDINTSDKAFYPGRCMGQVGFVGASFIVWPRPVVDGHRMHYGCEALSDGLTKYTWENEIAAGESVVVGNVYANPELLEE</sequence>
<dbReference type="Gene3D" id="2.30.30.290">
    <property type="entry name" value="YopX-like domains"/>
    <property type="match status" value="1"/>
</dbReference>
<organism evidence="2 3">
    <name type="scientific">Lacticaseibacillus manihotivorans</name>
    <dbReference type="NCBI Taxonomy" id="88233"/>
    <lineage>
        <taxon>Bacteria</taxon>
        <taxon>Bacillati</taxon>
        <taxon>Bacillota</taxon>
        <taxon>Bacilli</taxon>
        <taxon>Lactobacillales</taxon>
        <taxon>Lactobacillaceae</taxon>
        <taxon>Lacticaseibacillus</taxon>
    </lineage>
</organism>